<evidence type="ECO:0000313" key="3">
    <source>
        <dbReference type="Proteomes" id="UP001218188"/>
    </source>
</evidence>
<name>A0AAD6T0Q7_9AGAR</name>
<accession>A0AAD6T0Q7</accession>
<comment type="caution">
    <text evidence="2">The sequence shown here is derived from an EMBL/GenBank/DDBJ whole genome shotgun (WGS) entry which is preliminary data.</text>
</comment>
<feature type="compositionally biased region" description="Basic and acidic residues" evidence="1">
    <location>
        <begin position="13"/>
        <end position="24"/>
    </location>
</feature>
<evidence type="ECO:0000313" key="2">
    <source>
        <dbReference type="EMBL" id="KAJ7037007.1"/>
    </source>
</evidence>
<feature type="region of interest" description="Disordered" evidence="1">
    <location>
        <begin position="1"/>
        <end position="27"/>
    </location>
</feature>
<organism evidence="2 3">
    <name type="scientific">Mycena alexandri</name>
    <dbReference type="NCBI Taxonomy" id="1745969"/>
    <lineage>
        <taxon>Eukaryota</taxon>
        <taxon>Fungi</taxon>
        <taxon>Dikarya</taxon>
        <taxon>Basidiomycota</taxon>
        <taxon>Agaricomycotina</taxon>
        <taxon>Agaricomycetes</taxon>
        <taxon>Agaricomycetidae</taxon>
        <taxon>Agaricales</taxon>
        <taxon>Marasmiineae</taxon>
        <taxon>Mycenaceae</taxon>
        <taxon>Mycena</taxon>
    </lineage>
</organism>
<dbReference type="Proteomes" id="UP001218188">
    <property type="component" value="Unassembled WGS sequence"/>
</dbReference>
<protein>
    <submittedName>
        <fullName evidence="2">Uncharacterized protein</fullName>
    </submittedName>
</protein>
<dbReference type="EMBL" id="JARJCM010000040">
    <property type="protein sequence ID" value="KAJ7037007.1"/>
    <property type="molecule type" value="Genomic_DNA"/>
</dbReference>
<evidence type="ECO:0000256" key="1">
    <source>
        <dbReference type="SAM" id="MobiDB-lite"/>
    </source>
</evidence>
<gene>
    <name evidence="2" type="ORF">C8F04DRAFT_1257559</name>
</gene>
<sequence length="140" mass="15691">MAGSLAKVVGNSDFERQTPRDTHPIRRSLFCTNPAAPAAMSGLPDALRIPDGPEKLSLPPNSLSVSGLIEFQLPPQRKSTVYVDPSDYLSELPPTITTFDVREIVRNWRFGKSWDLRGVFNCTQRARAKIEVLEHFWAIL</sequence>
<reference evidence="2" key="1">
    <citation type="submission" date="2023-03" db="EMBL/GenBank/DDBJ databases">
        <title>Massive genome expansion in bonnet fungi (Mycena s.s.) driven by repeated elements and novel gene families across ecological guilds.</title>
        <authorList>
            <consortium name="Lawrence Berkeley National Laboratory"/>
            <person name="Harder C.B."/>
            <person name="Miyauchi S."/>
            <person name="Viragh M."/>
            <person name="Kuo A."/>
            <person name="Thoen E."/>
            <person name="Andreopoulos B."/>
            <person name="Lu D."/>
            <person name="Skrede I."/>
            <person name="Drula E."/>
            <person name="Henrissat B."/>
            <person name="Morin E."/>
            <person name="Kohler A."/>
            <person name="Barry K."/>
            <person name="LaButti K."/>
            <person name="Morin E."/>
            <person name="Salamov A."/>
            <person name="Lipzen A."/>
            <person name="Mereny Z."/>
            <person name="Hegedus B."/>
            <person name="Baldrian P."/>
            <person name="Stursova M."/>
            <person name="Weitz H."/>
            <person name="Taylor A."/>
            <person name="Grigoriev I.V."/>
            <person name="Nagy L.G."/>
            <person name="Martin F."/>
            <person name="Kauserud H."/>
        </authorList>
    </citation>
    <scope>NUCLEOTIDE SEQUENCE</scope>
    <source>
        <strain evidence="2">CBHHK200</strain>
    </source>
</reference>
<dbReference type="AlphaFoldDB" id="A0AAD6T0Q7"/>
<proteinExistence type="predicted"/>
<keyword evidence="3" id="KW-1185">Reference proteome</keyword>